<dbReference type="AlphaFoldDB" id="A0A1G2KWV7"/>
<keyword evidence="1" id="KW-1133">Transmembrane helix</keyword>
<accession>A0A1G2KWV7</accession>
<reference evidence="2 3" key="1">
    <citation type="journal article" date="2016" name="Nat. Commun.">
        <title>Thousands of microbial genomes shed light on interconnected biogeochemical processes in an aquifer system.</title>
        <authorList>
            <person name="Anantharaman K."/>
            <person name="Brown C.T."/>
            <person name="Hug L.A."/>
            <person name="Sharon I."/>
            <person name="Castelle C.J."/>
            <person name="Probst A.J."/>
            <person name="Thomas B.C."/>
            <person name="Singh A."/>
            <person name="Wilkins M.J."/>
            <person name="Karaoz U."/>
            <person name="Brodie E.L."/>
            <person name="Williams K.H."/>
            <person name="Hubbard S.S."/>
            <person name="Banfield J.F."/>
        </authorList>
    </citation>
    <scope>NUCLEOTIDE SEQUENCE [LARGE SCALE GENOMIC DNA]</scope>
</reference>
<evidence type="ECO:0000313" key="2">
    <source>
        <dbReference type="EMBL" id="OHA03878.1"/>
    </source>
</evidence>
<feature type="transmembrane region" description="Helical" evidence="1">
    <location>
        <begin position="12"/>
        <end position="33"/>
    </location>
</feature>
<dbReference type="EMBL" id="MHQL01000006">
    <property type="protein sequence ID" value="OHA03878.1"/>
    <property type="molecule type" value="Genomic_DNA"/>
</dbReference>
<gene>
    <name evidence="2" type="ORF">A3C16_01180</name>
</gene>
<proteinExistence type="predicted"/>
<protein>
    <submittedName>
        <fullName evidence="2">Uncharacterized protein</fullName>
    </submittedName>
</protein>
<evidence type="ECO:0000256" key="1">
    <source>
        <dbReference type="SAM" id="Phobius"/>
    </source>
</evidence>
<name>A0A1G2KWV7_9BACT</name>
<feature type="transmembrane region" description="Helical" evidence="1">
    <location>
        <begin position="39"/>
        <end position="61"/>
    </location>
</feature>
<keyword evidence="1" id="KW-0812">Transmembrane</keyword>
<sequence length="66" mass="7620">MDFLIALVRVMYLPMLFWTLLMLGVLGLGVSLYTHRMSYVLLALLLAFPLNLVVIVVYLLFIAKFR</sequence>
<keyword evidence="1" id="KW-0472">Membrane</keyword>
<comment type="caution">
    <text evidence="2">The sequence shown here is derived from an EMBL/GenBank/DDBJ whole genome shotgun (WGS) entry which is preliminary data.</text>
</comment>
<dbReference type="Proteomes" id="UP000177811">
    <property type="component" value="Unassembled WGS sequence"/>
</dbReference>
<organism evidence="2 3">
    <name type="scientific">Candidatus Sungbacteria bacterium RIFCSPHIGHO2_02_FULL_51_29</name>
    <dbReference type="NCBI Taxonomy" id="1802273"/>
    <lineage>
        <taxon>Bacteria</taxon>
        <taxon>Candidatus Sungiibacteriota</taxon>
    </lineage>
</organism>
<evidence type="ECO:0000313" key="3">
    <source>
        <dbReference type="Proteomes" id="UP000177811"/>
    </source>
</evidence>